<organism evidence="2 3">
    <name type="scientific">Ramlibacter algicola</name>
    <dbReference type="NCBI Taxonomy" id="2795217"/>
    <lineage>
        <taxon>Bacteria</taxon>
        <taxon>Pseudomonadati</taxon>
        <taxon>Pseudomonadota</taxon>
        <taxon>Betaproteobacteria</taxon>
        <taxon>Burkholderiales</taxon>
        <taxon>Comamonadaceae</taxon>
        <taxon>Ramlibacter</taxon>
    </lineage>
</organism>
<keyword evidence="1" id="KW-0732">Signal</keyword>
<dbReference type="EMBL" id="JAEDAO010000001">
    <property type="protein sequence ID" value="MBK0391656.1"/>
    <property type="molecule type" value="Genomic_DNA"/>
</dbReference>
<gene>
    <name evidence="2" type="ORF">I8E28_03555</name>
</gene>
<protein>
    <recommendedName>
        <fullName evidence="4">Spore coat protein U domain-containing protein</fullName>
    </recommendedName>
</protein>
<evidence type="ECO:0008006" key="4">
    <source>
        <dbReference type="Google" id="ProtNLM"/>
    </source>
</evidence>
<feature type="chain" id="PRO_5037696269" description="Spore coat protein U domain-containing protein" evidence="1">
    <location>
        <begin position="25"/>
        <end position="168"/>
    </location>
</feature>
<evidence type="ECO:0000256" key="1">
    <source>
        <dbReference type="SAM" id="SignalP"/>
    </source>
</evidence>
<accession>A0A934PZG0</accession>
<evidence type="ECO:0000313" key="3">
    <source>
        <dbReference type="Proteomes" id="UP000617041"/>
    </source>
</evidence>
<reference evidence="2" key="1">
    <citation type="submission" date="2020-12" db="EMBL/GenBank/DDBJ databases">
        <title>Ramlibacter sp. nov., isolated from a freshwater alga, Cryptomonas.</title>
        <authorList>
            <person name="Kim H.M."/>
            <person name="Jeon C.O."/>
        </authorList>
    </citation>
    <scope>NUCLEOTIDE SEQUENCE</scope>
    <source>
        <strain evidence="2">CrO1</strain>
    </source>
</reference>
<dbReference type="RefSeq" id="WP_200786459.1">
    <property type="nucleotide sequence ID" value="NZ_JAEDAO010000001.1"/>
</dbReference>
<evidence type="ECO:0000313" key="2">
    <source>
        <dbReference type="EMBL" id="MBK0391656.1"/>
    </source>
</evidence>
<dbReference type="AlphaFoldDB" id="A0A934PZG0"/>
<comment type="caution">
    <text evidence="2">The sequence shown here is derived from an EMBL/GenBank/DDBJ whole genome shotgun (WGS) entry which is preliminary data.</text>
</comment>
<sequence>MKSLKFARLAAIAAVATLSTAAFAGDTATLNVQASVTGTCKLYADSSATAVTAPFSMDFGAIDPLGTADATKSTTVYFKCSKGTSGVTFAVGGTTDGSAGYSDSLTGAGGAAGTTLPFSITWATPTTFNGFGVAPQTITLNGKILKTDYAIANAGTYSKTGVTLAINP</sequence>
<name>A0A934PZG0_9BURK</name>
<proteinExistence type="predicted"/>
<dbReference type="Proteomes" id="UP000617041">
    <property type="component" value="Unassembled WGS sequence"/>
</dbReference>
<feature type="signal peptide" evidence="1">
    <location>
        <begin position="1"/>
        <end position="24"/>
    </location>
</feature>
<keyword evidence="3" id="KW-1185">Reference proteome</keyword>